<dbReference type="SUPFAM" id="SSF56112">
    <property type="entry name" value="Protein kinase-like (PK-like)"/>
    <property type="match status" value="1"/>
</dbReference>
<keyword evidence="7" id="KW-0547">Nucleotide-binding</keyword>
<keyword evidence="8" id="KW-0418">Kinase</keyword>
<dbReference type="InterPro" id="IPR000719">
    <property type="entry name" value="Prot_kinase_dom"/>
</dbReference>
<evidence type="ECO:0000256" key="4">
    <source>
        <dbReference type="ARBA" id="ARBA00013948"/>
    </source>
</evidence>
<dbReference type="Proteomes" id="UP001160390">
    <property type="component" value="Unassembled WGS sequence"/>
</dbReference>
<comment type="function">
    <text evidence="1">Component of the EKC/KEOPS complex that is required for the formation of a threonylcarbamoyl group on adenosine at position 37 (t(6)A37) in tRNAs that read codons beginning with adenine. The complex is probably involved in the transfer of the threonylcarbamoyl moiety of threonylcarbamoyl-AMP (TC-AMP) to the N6 group of A37. BUD32 has ATPase activity in the context of the EKC/KEOPS complex and likely plays a supporting role to the catalytic subunit KAE1. The EKC/KEOPS complex also promotes both telomere uncapping and telomere elongation. The complex is required for efficient recruitment of transcriptional coactivators.</text>
</comment>
<evidence type="ECO:0000313" key="15">
    <source>
        <dbReference type="EMBL" id="CAI6089122.1"/>
    </source>
</evidence>
<comment type="catalytic activity">
    <reaction evidence="12">
        <text>L-threonyl-[protein] + ATP = O-phospho-L-threonyl-[protein] + ADP + H(+)</text>
        <dbReference type="Rhea" id="RHEA:46608"/>
        <dbReference type="Rhea" id="RHEA-COMP:11060"/>
        <dbReference type="Rhea" id="RHEA-COMP:11605"/>
        <dbReference type="ChEBI" id="CHEBI:15378"/>
        <dbReference type="ChEBI" id="CHEBI:30013"/>
        <dbReference type="ChEBI" id="CHEBI:30616"/>
        <dbReference type="ChEBI" id="CHEBI:61977"/>
        <dbReference type="ChEBI" id="CHEBI:456216"/>
        <dbReference type="EC" id="2.7.11.1"/>
    </reaction>
</comment>
<reference evidence="15" key="1">
    <citation type="submission" date="2023-01" db="EMBL/GenBank/DDBJ databases">
        <authorList>
            <person name="Piombo E."/>
        </authorList>
    </citation>
    <scope>NUCLEOTIDE SEQUENCE</scope>
</reference>
<dbReference type="AlphaFoldDB" id="A0AA35M250"/>
<dbReference type="Gene3D" id="1.10.510.10">
    <property type="entry name" value="Transferase(Phosphotransferase) domain 1"/>
    <property type="match status" value="1"/>
</dbReference>
<evidence type="ECO:0000256" key="2">
    <source>
        <dbReference type="ARBA" id="ARBA00011534"/>
    </source>
</evidence>
<dbReference type="Pfam" id="PF00069">
    <property type="entry name" value="Pkinase"/>
    <property type="match status" value="1"/>
</dbReference>
<evidence type="ECO:0000256" key="7">
    <source>
        <dbReference type="ARBA" id="ARBA00022741"/>
    </source>
</evidence>
<protein>
    <recommendedName>
        <fullName evidence="5">EKC/KEOPS complex subunit BUD32</fullName>
        <ecNumber evidence="3">2.7.11.1</ecNumber>
    </recommendedName>
    <alternativeName>
        <fullName evidence="10 11">Atypical Serine/threonine protein kinase BUD32</fullName>
    </alternativeName>
    <alternativeName>
        <fullName evidence="4">EKC/KEOPS complex subunit bud32</fullName>
    </alternativeName>
</protein>
<dbReference type="GO" id="GO:0004674">
    <property type="term" value="F:protein serine/threonine kinase activity"/>
    <property type="evidence" value="ECO:0007669"/>
    <property type="project" value="UniProtKB-EC"/>
</dbReference>
<gene>
    <name evidence="15" type="ORF">CCHLO57077_00018962</name>
</gene>
<dbReference type="InterPro" id="IPR011009">
    <property type="entry name" value="Kinase-like_dom_sf"/>
</dbReference>
<evidence type="ECO:0000256" key="13">
    <source>
        <dbReference type="ARBA" id="ARBA00048679"/>
    </source>
</evidence>
<dbReference type="EC" id="2.7.11.1" evidence="3"/>
<evidence type="ECO:0000256" key="9">
    <source>
        <dbReference type="ARBA" id="ARBA00022840"/>
    </source>
</evidence>
<dbReference type="PROSITE" id="PS00109">
    <property type="entry name" value="PROTEIN_KINASE_TYR"/>
    <property type="match status" value="1"/>
</dbReference>
<evidence type="ECO:0000256" key="11">
    <source>
        <dbReference type="ARBA" id="ARBA00033194"/>
    </source>
</evidence>
<dbReference type="PANTHER" id="PTHR43671">
    <property type="entry name" value="SERINE/THREONINE-PROTEIN KINASE NEK"/>
    <property type="match status" value="1"/>
</dbReference>
<dbReference type="EMBL" id="CABFNP030000911">
    <property type="protein sequence ID" value="CAI6089122.1"/>
    <property type="molecule type" value="Genomic_DNA"/>
</dbReference>
<dbReference type="PROSITE" id="PS50011">
    <property type="entry name" value="PROTEIN_KINASE_DOM"/>
    <property type="match status" value="1"/>
</dbReference>
<dbReference type="PANTHER" id="PTHR43671:SF13">
    <property type="entry name" value="SERINE_THREONINE-PROTEIN KINASE NEK2"/>
    <property type="match status" value="1"/>
</dbReference>
<dbReference type="InterPro" id="IPR050660">
    <property type="entry name" value="NEK_Ser/Thr_kinase"/>
</dbReference>
<feature type="domain" description="Protein kinase" evidence="14">
    <location>
        <begin position="1"/>
        <end position="267"/>
    </location>
</feature>
<evidence type="ECO:0000256" key="12">
    <source>
        <dbReference type="ARBA" id="ARBA00047899"/>
    </source>
</evidence>
<organism evidence="15 16">
    <name type="scientific">Clonostachys chloroleuca</name>
    <dbReference type="NCBI Taxonomy" id="1926264"/>
    <lineage>
        <taxon>Eukaryota</taxon>
        <taxon>Fungi</taxon>
        <taxon>Dikarya</taxon>
        <taxon>Ascomycota</taxon>
        <taxon>Pezizomycotina</taxon>
        <taxon>Sordariomycetes</taxon>
        <taxon>Hypocreomycetidae</taxon>
        <taxon>Hypocreales</taxon>
        <taxon>Bionectriaceae</taxon>
        <taxon>Clonostachys</taxon>
    </lineage>
</organism>
<evidence type="ECO:0000256" key="1">
    <source>
        <dbReference type="ARBA" id="ARBA00003747"/>
    </source>
</evidence>
<evidence type="ECO:0000256" key="8">
    <source>
        <dbReference type="ARBA" id="ARBA00022777"/>
    </source>
</evidence>
<accession>A0AA35M250</accession>
<evidence type="ECO:0000256" key="6">
    <source>
        <dbReference type="ARBA" id="ARBA00022679"/>
    </source>
</evidence>
<dbReference type="GO" id="GO:0005524">
    <property type="term" value="F:ATP binding"/>
    <property type="evidence" value="ECO:0007669"/>
    <property type="project" value="UniProtKB-KW"/>
</dbReference>
<comment type="subunit">
    <text evidence="2">Component of the EKC/KEOPS complex composed of at least BUD32, CGI121, GON7, KAE1 and PCC1; the whole complex dimerizes.</text>
</comment>
<name>A0AA35M250_9HYPO</name>
<sequence length="289" mass="32937">MAVEESTIQIPKYIYDNEFIGAGLSAWVHRLDAVAKSYPSHLANEKDKEIAVYRRLGQEGSWYSGILRFYGILDDTSIVLQHAPYGSIRDYFRKCHSQLVPLSTKLRWAEQAVGAVAFLHSRNIFHCDLSCNNIFLDKDMNAVIGDFSGSSVDGGEFFSWYETSHSPPDISSPSTKTEIFALGSVLYEIMTQEKPYKGLDEHLIEDALRRRQFPSLDSLPMLKIPITKCWNQQYETIDELLQDIKLEVPPVTAFHESGDWHAPRLFLLGFTALLPLVWLMRPGRLMTKC</sequence>
<evidence type="ECO:0000256" key="3">
    <source>
        <dbReference type="ARBA" id="ARBA00012513"/>
    </source>
</evidence>
<comment type="caution">
    <text evidence="15">The sequence shown here is derived from an EMBL/GenBank/DDBJ whole genome shotgun (WGS) entry which is preliminary data.</text>
</comment>
<comment type="catalytic activity">
    <reaction evidence="13">
        <text>L-seryl-[protein] + ATP = O-phospho-L-seryl-[protein] + ADP + H(+)</text>
        <dbReference type="Rhea" id="RHEA:17989"/>
        <dbReference type="Rhea" id="RHEA-COMP:9863"/>
        <dbReference type="Rhea" id="RHEA-COMP:11604"/>
        <dbReference type="ChEBI" id="CHEBI:15378"/>
        <dbReference type="ChEBI" id="CHEBI:29999"/>
        <dbReference type="ChEBI" id="CHEBI:30616"/>
        <dbReference type="ChEBI" id="CHEBI:83421"/>
        <dbReference type="ChEBI" id="CHEBI:456216"/>
        <dbReference type="EC" id="2.7.11.1"/>
    </reaction>
</comment>
<evidence type="ECO:0000313" key="16">
    <source>
        <dbReference type="Proteomes" id="UP001160390"/>
    </source>
</evidence>
<evidence type="ECO:0000259" key="14">
    <source>
        <dbReference type="PROSITE" id="PS50011"/>
    </source>
</evidence>
<evidence type="ECO:0000256" key="10">
    <source>
        <dbReference type="ARBA" id="ARBA00030980"/>
    </source>
</evidence>
<proteinExistence type="predicted"/>
<keyword evidence="9" id="KW-0067">ATP-binding</keyword>
<evidence type="ECO:0000256" key="5">
    <source>
        <dbReference type="ARBA" id="ARBA00019973"/>
    </source>
</evidence>
<keyword evidence="16" id="KW-1185">Reference proteome</keyword>
<dbReference type="InterPro" id="IPR008266">
    <property type="entry name" value="Tyr_kinase_AS"/>
</dbReference>
<keyword evidence="6" id="KW-0808">Transferase</keyword>